<dbReference type="HOGENOM" id="CLU_017584_6_0_9"/>
<accession>A0A0E0UU82</accession>
<dbReference type="InterPro" id="IPR036388">
    <property type="entry name" value="WH-like_DNA-bd_sf"/>
</dbReference>
<keyword evidence="1" id="KW-0805">Transcription regulation</keyword>
<evidence type="ECO:0000259" key="4">
    <source>
        <dbReference type="PROSITE" id="PS50949"/>
    </source>
</evidence>
<evidence type="ECO:0000256" key="2">
    <source>
        <dbReference type="ARBA" id="ARBA00023125"/>
    </source>
</evidence>
<sequence>MEKQTYEKLAYYTIKEKILSGKLHVGQHISEAGIAKELSISRTPVRKAIAVLVSEELIEYELNRGAIVIESSMSAGRFIELLEMAEILVVQTIEKCKNKNLTYKPEQGNALLAEMREIQKEEDVEAYLSLLSKWLLQFVAQLANSYAEDIVRKMKRDFFNKAQKDIKIIPVLLEEETMETLEQLTYYMVEKKHDLAKEVIQKLVNLYIIRTFR</sequence>
<dbReference type="GO" id="GO:0003677">
    <property type="term" value="F:DNA binding"/>
    <property type="evidence" value="ECO:0007669"/>
    <property type="project" value="UniProtKB-KW"/>
</dbReference>
<proteinExistence type="predicted"/>
<organism evidence="5 6">
    <name type="scientific">Listeria monocytogenes serotype 4a (strain M7)</name>
    <dbReference type="NCBI Taxonomy" id="1030009"/>
    <lineage>
        <taxon>Bacteria</taxon>
        <taxon>Bacillati</taxon>
        <taxon>Bacillota</taxon>
        <taxon>Bacilli</taxon>
        <taxon>Bacillales</taxon>
        <taxon>Listeriaceae</taxon>
        <taxon>Listeria</taxon>
    </lineage>
</organism>
<gene>
    <name evidence="5" type="ordered locus">LMM7_0678</name>
</gene>
<dbReference type="KEGG" id="lmq:LMM7_0678"/>
<dbReference type="SUPFAM" id="SSF46785">
    <property type="entry name" value="Winged helix' DNA-binding domain"/>
    <property type="match status" value="1"/>
</dbReference>
<evidence type="ECO:0000256" key="3">
    <source>
        <dbReference type="ARBA" id="ARBA00023163"/>
    </source>
</evidence>
<dbReference type="AlphaFoldDB" id="A0A0E0UU82"/>
<keyword evidence="2" id="KW-0238">DNA-binding</keyword>
<dbReference type="EMBL" id="CP002816">
    <property type="protein sequence ID" value="AEH91683.1"/>
    <property type="molecule type" value="Genomic_DNA"/>
</dbReference>
<dbReference type="PANTHER" id="PTHR43537">
    <property type="entry name" value="TRANSCRIPTIONAL REGULATOR, GNTR FAMILY"/>
    <property type="match status" value="1"/>
</dbReference>
<protein>
    <submittedName>
        <fullName evidence="5">Putative transcription regulator, GntR family</fullName>
    </submittedName>
</protein>
<reference evidence="5 6" key="1">
    <citation type="journal article" date="2011" name="J. Bacteriol.">
        <title>Genome sequence of the nonpathogenic Listeria monocytogenes serovar 4a strain M7.</title>
        <authorList>
            <person name="Chen J."/>
            <person name="Xia Y."/>
            <person name="Cheng C."/>
            <person name="Fang C."/>
            <person name="Shan Y."/>
            <person name="Jin G."/>
            <person name="Fang W."/>
        </authorList>
    </citation>
    <scope>NUCLEOTIDE SEQUENCE [LARGE SCALE GENOMIC DNA]</scope>
    <source>
        <strain evidence="5 6">M7</strain>
    </source>
</reference>
<dbReference type="RefSeq" id="WP_003729370.1">
    <property type="nucleotide sequence ID" value="NC_017537.1"/>
</dbReference>
<dbReference type="Pfam" id="PF00392">
    <property type="entry name" value="GntR"/>
    <property type="match status" value="1"/>
</dbReference>
<dbReference type="InterPro" id="IPR036390">
    <property type="entry name" value="WH_DNA-bd_sf"/>
</dbReference>
<dbReference type="Proteomes" id="UP000000486">
    <property type="component" value="Chromosome"/>
</dbReference>
<dbReference type="GO" id="GO:0003700">
    <property type="term" value="F:DNA-binding transcription factor activity"/>
    <property type="evidence" value="ECO:0007669"/>
    <property type="project" value="InterPro"/>
</dbReference>
<name>A0A0E0UU82_LISMM</name>
<dbReference type="PATRIC" id="fig|1030009.3.peg.668"/>
<evidence type="ECO:0000256" key="1">
    <source>
        <dbReference type="ARBA" id="ARBA00023015"/>
    </source>
</evidence>
<keyword evidence="3" id="KW-0804">Transcription</keyword>
<dbReference type="InterPro" id="IPR000524">
    <property type="entry name" value="Tscrpt_reg_HTH_GntR"/>
</dbReference>
<dbReference type="Gene3D" id="1.10.10.10">
    <property type="entry name" value="Winged helix-like DNA-binding domain superfamily/Winged helix DNA-binding domain"/>
    <property type="match status" value="1"/>
</dbReference>
<evidence type="ECO:0000313" key="6">
    <source>
        <dbReference type="Proteomes" id="UP000000486"/>
    </source>
</evidence>
<evidence type="ECO:0000313" key="5">
    <source>
        <dbReference type="EMBL" id="AEH91683.1"/>
    </source>
</evidence>
<feature type="domain" description="HTH gntR-type" evidence="4">
    <location>
        <begin position="4"/>
        <end position="71"/>
    </location>
</feature>
<dbReference type="PANTHER" id="PTHR43537:SF45">
    <property type="entry name" value="GNTR FAMILY REGULATORY PROTEIN"/>
    <property type="match status" value="1"/>
</dbReference>
<dbReference type="PROSITE" id="PS50949">
    <property type="entry name" value="HTH_GNTR"/>
    <property type="match status" value="1"/>
</dbReference>
<dbReference type="SMART" id="SM00345">
    <property type="entry name" value="HTH_GNTR"/>
    <property type="match status" value="1"/>
</dbReference>